<dbReference type="Gene3D" id="1.10.20.10">
    <property type="entry name" value="Histone, subunit A"/>
    <property type="match status" value="1"/>
</dbReference>
<protein>
    <recommendedName>
        <fullName evidence="3">Transcription initiation factor TFIID subunit 8</fullName>
    </recommendedName>
</protein>
<keyword evidence="5" id="KW-0804">Transcription</keyword>
<comment type="subcellular location">
    <subcellularLocation>
        <location evidence="1">Nucleus</location>
    </subcellularLocation>
</comment>
<dbReference type="GO" id="GO:0005669">
    <property type="term" value="C:transcription factor TFIID complex"/>
    <property type="evidence" value="ECO:0007669"/>
    <property type="project" value="InterPro"/>
</dbReference>
<feature type="compositionally biased region" description="Basic and acidic residues" evidence="7">
    <location>
        <begin position="1"/>
        <end position="50"/>
    </location>
</feature>
<dbReference type="KEGG" id="yli:2912136"/>
<dbReference type="VEuPathDB" id="FungiDB:YALI1_E03918g"/>
<keyword evidence="6" id="KW-0539">Nucleus</keyword>
<evidence type="ECO:0000313" key="9">
    <source>
        <dbReference type="EMBL" id="AOW04888.1"/>
    </source>
</evidence>
<dbReference type="EMBL" id="CP017557">
    <property type="protein sequence ID" value="AOW04888.1"/>
    <property type="molecule type" value="Genomic_DNA"/>
</dbReference>
<dbReference type="InterPro" id="IPR019473">
    <property type="entry name" value="TFIID_su8_C"/>
</dbReference>
<evidence type="ECO:0000313" key="10">
    <source>
        <dbReference type="Proteomes" id="UP000182444"/>
    </source>
</evidence>
<dbReference type="eggNOG" id="KOG4336">
    <property type="taxonomic scope" value="Eukaryota"/>
</dbReference>
<dbReference type="Pfam" id="PF10406">
    <property type="entry name" value="TAF8_C"/>
    <property type="match status" value="1"/>
</dbReference>
<proteinExistence type="inferred from homology"/>
<evidence type="ECO:0000256" key="5">
    <source>
        <dbReference type="ARBA" id="ARBA00023163"/>
    </source>
</evidence>
<evidence type="ECO:0000256" key="7">
    <source>
        <dbReference type="SAM" id="MobiDB-lite"/>
    </source>
</evidence>
<evidence type="ECO:0000256" key="4">
    <source>
        <dbReference type="ARBA" id="ARBA00023015"/>
    </source>
</evidence>
<dbReference type="PANTHER" id="PTHR46469">
    <property type="entry name" value="TRANSCRIPTION INITIATION FACTOR TFIID SUBUNIT 8"/>
    <property type="match status" value="1"/>
</dbReference>
<feature type="compositionally biased region" description="Basic and acidic residues" evidence="7">
    <location>
        <begin position="61"/>
        <end position="81"/>
    </location>
</feature>
<reference evidence="9 10" key="1">
    <citation type="journal article" date="2016" name="PLoS ONE">
        <title>Sequence Assembly of Yarrowia lipolytica Strain W29/CLIB89 Shows Transposable Element Diversity.</title>
        <authorList>
            <person name="Magnan C."/>
            <person name="Yu J."/>
            <person name="Chang I."/>
            <person name="Jahn E."/>
            <person name="Kanomata Y."/>
            <person name="Wu J."/>
            <person name="Zeller M."/>
            <person name="Oakes M."/>
            <person name="Baldi P."/>
            <person name="Sandmeyer S."/>
        </authorList>
    </citation>
    <scope>NUCLEOTIDE SEQUENCE [LARGE SCALE GENOMIC DNA]</scope>
    <source>
        <strain evidence="10">CLIB89(W29)</strain>
    </source>
</reference>
<dbReference type="GO" id="GO:0046982">
    <property type="term" value="F:protein heterodimerization activity"/>
    <property type="evidence" value="ECO:0007669"/>
    <property type="project" value="InterPro"/>
</dbReference>
<evidence type="ECO:0000256" key="2">
    <source>
        <dbReference type="ARBA" id="ARBA00008767"/>
    </source>
</evidence>
<sequence>MSVSDTEKGDNALKEDKKMEDTIDDKNKELIEVKPHDPEDNNNEKEKETETPTQTASSAEPEAKNEGKKEPSRTPEPERLAASKLQPLEVTEEYFDFEQHLMRQGIAKILKGRKIATTKDAFSGVAELAEQYMNEICTRLVRYTRVQRRKQPSKADLRLMMQECAIRTGELEQEMEESREWPVEALELSDLGSLPRDDQADYYTRYFDARVIPTRQNNKLATYQNPRGDYNAPWLPSFPPDHTYLATPQYTSEIPNPRVLRQRLVAEGSLAEKALRNLAWTVQVDQAMVVHIDESDLDKLEDRLEVKQKGGINGGGDVFSILENDTNKEVKKEDFGLGDALRDGVSRVSTPKLEESVESPKPIIKLSFKKDTDPDPFGLGKPLKPFDVEKYPEVLRKKRLRWNEDGSGVVTEVGRAGAYGADLMEIDATGVDECSSVLAESENRKRKSLDQQYAMALYSIQKLGERRSNGSSATADIGIVNWRNDRFIK</sequence>
<dbReference type="GO" id="GO:0006367">
    <property type="term" value="P:transcription initiation at RNA polymerase II promoter"/>
    <property type="evidence" value="ECO:0007669"/>
    <property type="project" value="TreeGrafter"/>
</dbReference>
<dbReference type="CDD" id="cd00076">
    <property type="entry name" value="HFD_SF"/>
    <property type="match status" value="1"/>
</dbReference>
<dbReference type="GeneID" id="2912136"/>
<dbReference type="CDD" id="cd08049">
    <property type="entry name" value="TAF8"/>
    <property type="match status" value="1"/>
</dbReference>
<evidence type="ECO:0000256" key="1">
    <source>
        <dbReference type="ARBA" id="ARBA00004123"/>
    </source>
</evidence>
<dbReference type="InterPro" id="IPR009072">
    <property type="entry name" value="Histone-fold"/>
</dbReference>
<accession>A0A1D8NGX7</accession>
<dbReference type="RefSeq" id="XP_503491.3">
    <property type="nucleotide sequence ID" value="XM_503491.3"/>
</dbReference>
<comment type="similarity">
    <text evidence="2">Belongs to the TAF8 family.</text>
</comment>
<dbReference type="InterPro" id="IPR037818">
    <property type="entry name" value="TAF8"/>
</dbReference>
<dbReference type="VEuPathDB" id="FungiDB:YALI0_E03256g"/>
<feature type="domain" description="Transcription factor TFIID subunit 8 C-terminal" evidence="8">
    <location>
        <begin position="232"/>
        <end position="278"/>
    </location>
</feature>
<dbReference type="PANTHER" id="PTHR46469:SF1">
    <property type="entry name" value="TRANSCRIPTION INITIATION FACTOR TFIID SUBUNIT 8"/>
    <property type="match status" value="1"/>
</dbReference>
<dbReference type="Proteomes" id="UP000182444">
    <property type="component" value="Chromosome 1E"/>
</dbReference>
<evidence type="ECO:0000259" key="8">
    <source>
        <dbReference type="Pfam" id="PF10406"/>
    </source>
</evidence>
<keyword evidence="4" id="KW-0805">Transcription regulation</keyword>
<evidence type="ECO:0000256" key="3">
    <source>
        <dbReference type="ARBA" id="ARBA00017307"/>
    </source>
</evidence>
<name>A0A1D8NGX7_YARLL</name>
<feature type="region of interest" description="Disordered" evidence="7">
    <location>
        <begin position="1"/>
        <end position="85"/>
    </location>
</feature>
<dbReference type="AlphaFoldDB" id="A0A1D8NGX7"/>
<gene>
    <name evidence="9" type="ORF">YALI1_E03918g</name>
</gene>
<organism evidence="9 10">
    <name type="scientific">Yarrowia lipolytica</name>
    <name type="common">Candida lipolytica</name>
    <dbReference type="NCBI Taxonomy" id="4952"/>
    <lineage>
        <taxon>Eukaryota</taxon>
        <taxon>Fungi</taxon>
        <taxon>Dikarya</taxon>
        <taxon>Ascomycota</taxon>
        <taxon>Saccharomycotina</taxon>
        <taxon>Dipodascomycetes</taxon>
        <taxon>Dipodascales</taxon>
        <taxon>Dipodascales incertae sedis</taxon>
        <taxon>Yarrowia</taxon>
    </lineage>
</organism>
<evidence type="ECO:0000256" key="6">
    <source>
        <dbReference type="ARBA" id="ARBA00023242"/>
    </source>
</evidence>